<comment type="similarity">
    <text evidence="1">Belongs to the RPAP1 family.</text>
</comment>
<dbReference type="EMBL" id="JAJTJA010000017">
    <property type="protein sequence ID" value="KAH8688758.1"/>
    <property type="molecule type" value="Genomic_DNA"/>
</dbReference>
<dbReference type="InterPro" id="IPR039913">
    <property type="entry name" value="RPAP1/Rba50"/>
</dbReference>
<dbReference type="Proteomes" id="UP001201262">
    <property type="component" value="Unassembled WGS sequence"/>
</dbReference>
<evidence type="ECO:0000259" key="4">
    <source>
        <dbReference type="Pfam" id="PF08621"/>
    </source>
</evidence>
<proteinExistence type="inferred from homology"/>
<evidence type="ECO:0000313" key="6">
    <source>
        <dbReference type="Proteomes" id="UP001201262"/>
    </source>
</evidence>
<feature type="compositionally biased region" description="Polar residues" evidence="2">
    <location>
        <begin position="76"/>
        <end position="91"/>
    </location>
</feature>
<accession>A0AAD4PTH5</accession>
<dbReference type="AlphaFoldDB" id="A0AAD4PTH5"/>
<evidence type="ECO:0000256" key="1">
    <source>
        <dbReference type="ARBA" id="ARBA00009953"/>
    </source>
</evidence>
<dbReference type="InterPro" id="IPR013930">
    <property type="entry name" value="RPAP1_N"/>
</dbReference>
<feature type="compositionally biased region" description="Basic and acidic residues" evidence="2">
    <location>
        <begin position="97"/>
        <end position="108"/>
    </location>
</feature>
<sequence>MAIPGERFVLDLSDDEDQQSRVDPPRASPLINLIGEIKERAPKAPVAPTQKSSTGFPAAKDRRRGSAFKQRRAAAQNVSAKPSVQAPTRETGSVEEEEKRAIDEENRQRLATMSEEEIERERAELMSNLSPSLVERLMRRTKIADKPSSSAQQDSAALRSAESNRPKTTTKSVSFDLPEPETAEPASNNSHALTTGAQKEATTSTQASEIDDRIPTLHPSDLRPASEFPTGPIHFPTPPPRQDPMPNLDPTSPSFYADLQAHYFPETPHDPSALSWLKPSENDSDDLATSSPYHPSSSAVTVVPSALRFSLRGEILPPSTSLSLSTSLGLHHHADDPEAAGYTISELSILSRSTVPTQRCIAWQVLGRILYRLGKDELGEPGSDLVEGLWTVIEREAVVTRMLDEAEGGQDREEKGPRATGWTGSNIGKHASAKAWAVEGIWLWQMGGGNRGIPQEESAGTH</sequence>
<dbReference type="Pfam" id="PF08621">
    <property type="entry name" value="RPAP1_N"/>
    <property type="match status" value="1"/>
</dbReference>
<comment type="caution">
    <text evidence="5">The sequence shown here is derived from an EMBL/GenBank/DDBJ whole genome shotgun (WGS) entry which is preliminary data.</text>
</comment>
<feature type="region of interest" description="Disordered" evidence="2">
    <location>
        <begin position="270"/>
        <end position="298"/>
    </location>
</feature>
<feature type="region of interest" description="Disordered" evidence="2">
    <location>
        <begin position="406"/>
        <end position="426"/>
    </location>
</feature>
<feature type="compositionally biased region" description="Polar residues" evidence="2">
    <location>
        <begin position="147"/>
        <end position="173"/>
    </location>
</feature>
<dbReference type="Pfam" id="PF08620">
    <property type="entry name" value="RPAP1_C"/>
    <property type="match status" value="1"/>
</dbReference>
<protein>
    <submittedName>
        <fullName evidence="5">Transcription factor Rba50</fullName>
    </submittedName>
</protein>
<gene>
    <name evidence="5" type="ORF">BGW36DRAFT_309459</name>
</gene>
<feature type="domain" description="RPAP1 C-terminal" evidence="3">
    <location>
        <begin position="307"/>
        <end position="373"/>
    </location>
</feature>
<dbReference type="InterPro" id="IPR013929">
    <property type="entry name" value="RPAP1_C"/>
</dbReference>
<feature type="compositionally biased region" description="Basic and acidic residues" evidence="2">
    <location>
        <begin position="136"/>
        <end position="145"/>
    </location>
</feature>
<feature type="compositionally biased region" description="Polar residues" evidence="2">
    <location>
        <begin position="185"/>
        <end position="208"/>
    </location>
</feature>
<name>A0AAD4PTH5_9EURO</name>
<dbReference type="RefSeq" id="XP_046065230.1">
    <property type="nucleotide sequence ID" value="XM_046212404.1"/>
</dbReference>
<organism evidence="5 6">
    <name type="scientific">Talaromyces proteolyticus</name>
    <dbReference type="NCBI Taxonomy" id="1131652"/>
    <lineage>
        <taxon>Eukaryota</taxon>
        <taxon>Fungi</taxon>
        <taxon>Dikarya</taxon>
        <taxon>Ascomycota</taxon>
        <taxon>Pezizomycotina</taxon>
        <taxon>Eurotiomycetes</taxon>
        <taxon>Eurotiomycetidae</taxon>
        <taxon>Eurotiales</taxon>
        <taxon>Trichocomaceae</taxon>
        <taxon>Talaromyces</taxon>
        <taxon>Talaromyces sect. Bacilispori</taxon>
    </lineage>
</organism>
<feature type="region of interest" description="Disordered" evidence="2">
    <location>
        <begin position="1"/>
        <end position="251"/>
    </location>
</feature>
<dbReference type="GeneID" id="70242691"/>
<evidence type="ECO:0000259" key="3">
    <source>
        <dbReference type="Pfam" id="PF08620"/>
    </source>
</evidence>
<dbReference type="PANTHER" id="PTHR21483">
    <property type="entry name" value="RNA POLYMERASE II-ASSOCIATED PROTEIN 1"/>
    <property type="match status" value="1"/>
</dbReference>
<feature type="compositionally biased region" description="Basic residues" evidence="2">
    <location>
        <begin position="61"/>
        <end position="72"/>
    </location>
</feature>
<feature type="compositionally biased region" description="Basic and acidic residues" evidence="2">
    <location>
        <begin position="406"/>
        <end position="417"/>
    </location>
</feature>
<evidence type="ECO:0000313" key="5">
    <source>
        <dbReference type="EMBL" id="KAH8688758.1"/>
    </source>
</evidence>
<dbReference type="PANTHER" id="PTHR21483:SF18">
    <property type="entry name" value="RNA POLYMERASE II-ASSOCIATED PROTEIN 1"/>
    <property type="match status" value="1"/>
</dbReference>
<reference evidence="5" key="1">
    <citation type="submission" date="2021-12" db="EMBL/GenBank/DDBJ databases">
        <title>Convergent genome expansion in fungi linked to evolution of root-endophyte symbiosis.</title>
        <authorList>
            <consortium name="DOE Joint Genome Institute"/>
            <person name="Ke Y.-H."/>
            <person name="Bonito G."/>
            <person name="Liao H.-L."/>
            <person name="Looney B."/>
            <person name="Rojas-Flechas A."/>
            <person name="Nash J."/>
            <person name="Hameed K."/>
            <person name="Schadt C."/>
            <person name="Martin F."/>
            <person name="Crous P.W."/>
            <person name="Miettinen O."/>
            <person name="Magnuson J.K."/>
            <person name="Labbe J."/>
            <person name="Jacobson D."/>
            <person name="Doktycz M.J."/>
            <person name="Veneault-Fourrey C."/>
            <person name="Kuo A."/>
            <person name="Mondo S."/>
            <person name="Calhoun S."/>
            <person name="Riley R."/>
            <person name="Ohm R."/>
            <person name="LaButti K."/>
            <person name="Andreopoulos B."/>
            <person name="Pangilinan J."/>
            <person name="Nolan M."/>
            <person name="Tritt A."/>
            <person name="Clum A."/>
            <person name="Lipzen A."/>
            <person name="Daum C."/>
            <person name="Barry K."/>
            <person name="Grigoriev I.V."/>
            <person name="Vilgalys R."/>
        </authorList>
    </citation>
    <scope>NUCLEOTIDE SEQUENCE</scope>
    <source>
        <strain evidence="5">PMI_201</strain>
    </source>
</reference>
<dbReference type="GO" id="GO:0006366">
    <property type="term" value="P:transcription by RNA polymerase II"/>
    <property type="evidence" value="ECO:0007669"/>
    <property type="project" value="InterPro"/>
</dbReference>
<evidence type="ECO:0000256" key="2">
    <source>
        <dbReference type="SAM" id="MobiDB-lite"/>
    </source>
</evidence>
<keyword evidence="6" id="KW-1185">Reference proteome</keyword>
<feature type="domain" description="RPAP1 N-terminal" evidence="4">
    <location>
        <begin position="101"/>
        <end position="143"/>
    </location>
</feature>